<proteinExistence type="predicted"/>
<name>A0A0A8ZF49_ARUDO</name>
<reference evidence="1" key="2">
    <citation type="journal article" date="2015" name="Data Brief">
        <title>Shoot transcriptome of the giant reed, Arundo donax.</title>
        <authorList>
            <person name="Barrero R.A."/>
            <person name="Guerrero F.D."/>
            <person name="Moolhuijzen P."/>
            <person name="Goolsby J.A."/>
            <person name="Tidwell J."/>
            <person name="Bellgard S.E."/>
            <person name="Bellgard M.I."/>
        </authorList>
    </citation>
    <scope>NUCLEOTIDE SEQUENCE</scope>
    <source>
        <tissue evidence="1">Shoot tissue taken approximately 20 cm above the soil surface</tissue>
    </source>
</reference>
<dbReference type="EMBL" id="GBRH01261597">
    <property type="protein sequence ID" value="JAD36298.1"/>
    <property type="molecule type" value="Transcribed_RNA"/>
</dbReference>
<protein>
    <submittedName>
        <fullName evidence="1">Uncharacterized protein</fullName>
    </submittedName>
</protein>
<organism evidence="1">
    <name type="scientific">Arundo donax</name>
    <name type="common">Giant reed</name>
    <name type="synonym">Donax arundinaceus</name>
    <dbReference type="NCBI Taxonomy" id="35708"/>
    <lineage>
        <taxon>Eukaryota</taxon>
        <taxon>Viridiplantae</taxon>
        <taxon>Streptophyta</taxon>
        <taxon>Embryophyta</taxon>
        <taxon>Tracheophyta</taxon>
        <taxon>Spermatophyta</taxon>
        <taxon>Magnoliopsida</taxon>
        <taxon>Liliopsida</taxon>
        <taxon>Poales</taxon>
        <taxon>Poaceae</taxon>
        <taxon>PACMAD clade</taxon>
        <taxon>Arundinoideae</taxon>
        <taxon>Arundineae</taxon>
        <taxon>Arundo</taxon>
    </lineage>
</organism>
<accession>A0A0A8ZF49</accession>
<sequence>MAPSFTGFCQNQKPSKTILVSIGSWLSSYPSL</sequence>
<reference evidence="1" key="1">
    <citation type="submission" date="2014-09" db="EMBL/GenBank/DDBJ databases">
        <authorList>
            <person name="Magalhaes I.L.F."/>
            <person name="Oliveira U."/>
            <person name="Santos F.R."/>
            <person name="Vidigal T.H.D.A."/>
            <person name="Brescovit A.D."/>
            <person name="Santos A.J."/>
        </authorList>
    </citation>
    <scope>NUCLEOTIDE SEQUENCE</scope>
    <source>
        <tissue evidence="1">Shoot tissue taken approximately 20 cm above the soil surface</tissue>
    </source>
</reference>
<dbReference type="AlphaFoldDB" id="A0A0A8ZF49"/>
<evidence type="ECO:0000313" key="1">
    <source>
        <dbReference type="EMBL" id="JAD36298.1"/>
    </source>
</evidence>